<dbReference type="Proteomes" id="UP000265180">
    <property type="component" value="Chromosome 9"/>
</dbReference>
<dbReference type="GO" id="GO:0036297">
    <property type="term" value="P:interstrand cross-link repair"/>
    <property type="evidence" value="ECO:0007669"/>
    <property type="project" value="InterPro"/>
</dbReference>
<dbReference type="PANTHER" id="PTHR15254:SF2">
    <property type="entry name" value="FANCONI ANEMIA GROUP G PROTEIN"/>
    <property type="match status" value="1"/>
</dbReference>
<dbReference type="SUPFAM" id="SSF48452">
    <property type="entry name" value="TPR-like"/>
    <property type="match status" value="1"/>
</dbReference>
<dbReference type="SMART" id="SM00028">
    <property type="entry name" value="TPR"/>
    <property type="match status" value="3"/>
</dbReference>
<dbReference type="GO" id="GO:0043240">
    <property type="term" value="C:Fanconi anaemia nuclear complex"/>
    <property type="evidence" value="ECO:0007669"/>
    <property type="project" value="InterPro"/>
</dbReference>
<evidence type="ECO:0000313" key="2">
    <source>
        <dbReference type="Proteomes" id="UP000265180"/>
    </source>
</evidence>
<sequence>MRPPLDDEHTGHAVHRYDYRGQQRNCSTVIFCVYFRLSRDFADEGNSNNLHLNCFSKMNQQQSLFNYWTQENNELVRNFKKQEGQNAVGPHLTSGFQKLLRKIQGVPPETDHAQLELSVVYNACICLISQSQFTEAELLLKQATERILQMKWENLCQSDAPILWITAIRSVENTALHPFLLLLPCLQWAIWLATCQLKPIKDFQENSVFDALSSGVGGDCGEDAKETSKKVPLLVMDPQRFTELLQICRVIVQSAEQMNEGRSSEALPLLQAASKLPAPKTLVAYTHLLSGSCLAHMNFPQMALHCYKKALETDAQCVYALHQSTVVYSELGNTQAEIQALHIMHSTLLLPSPAEPSTAGVQLLSPSLLLGSQSLKDLLSVPSALSVLHRLALKCILSGRVSEGVKHYLDLLATLHSEDHHRIKVHSEFSTLPRLPKLYLEAAVALLIAQRPADSMALCMEVIDSTLELLPEAVVIEEPEEGSEAMQEEGEDRVAALLWAAAAYLLQGQCYSQLKDWKQAVTHYTRCVNMLVKVHFKRRDVQTDISQAGRHLSQTANLHILQRLKGLSLAGRGISFSQMDHLKEALRDLQLSLQALPEGIGAGLWCGEVLWRLDRKREAAARWEATWSLPTQSLTESFPLYAQEPSFGPLLDSTELRHRTQELGPV</sequence>
<dbReference type="InterPro" id="IPR019734">
    <property type="entry name" value="TPR_rpt"/>
</dbReference>
<organism evidence="1 2">
    <name type="scientific">Oryzias latipes</name>
    <name type="common">Japanese rice fish</name>
    <name type="synonym">Japanese killifish</name>
    <dbReference type="NCBI Taxonomy" id="8090"/>
    <lineage>
        <taxon>Eukaryota</taxon>
        <taxon>Metazoa</taxon>
        <taxon>Chordata</taxon>
        <taxon>Craniata</taxon>
        <taxon>Vertebrata</taxon>
        <taxon>Euteleostomi</taxon>
        <taxon>Actinopterygii</taxon>
        <taxon>Neopterygii</taxon>
        <taxon>Teleostei</taxon>
        <taxon>Neoteleostei</taxon>
        <taxon>Acanthomorphata</taxon>
        <taxon>Ovalentaria</taxon>
        <taxon>Atherinomorphae</taxon>
        <taxon>Beloniformes</taxon>
        <taxon>Adrianichthyidae</taxon>
        <taxon>Oryziinae</taxon>
        <taxon>Oryzias</taxon>
    </lineage>
</organism>
<name>A0A3P9KR23_ORYLA</name>
<reference key="1">
    <citation type="journal article" date="2007" name="Nature">
        <title>The medaka draft genome and insights into vertebrate genome evolution.</title>
        <authorList>
            <person name="Kasahara M."/>
            <person name="Naruse K."/>
            <person name="Sasaki S."/>
            <person name="Nakatani Y."/>
            <person name="Qu W."/>
            <person name="Ahsan B."/>
            <person name="Yamada T."/>
            <person name="Nagayasu Y."/>
            <person name="Doi K."/>
            <person name="Kasai Y."/>
            <person name="Jindo T."/>
            <person name="Kobayashi D."/>
            <person name="Shimada A."/>
            <person name="Toyoda A."/>
            <person name="Kuroki Y."/>
            <person name="Fujiyama A."/>
            <person name="Sasaki T."/>
            <person name="Shimizu A."/>
            <person name="Asakawa S."/>
            <person name="Shimizu N."/>
            <person name="Hashimoto S."/>
            <person name="Yang J."/>
            <person name="Lee Y."/>
            <person name="Matsushima K."/>
            <person name="Sugano S."/>
            <person name="Sakaizumi M."/>
            <person name="Narita T."/>
            <person name="Ohishi K."/>
            <person name="Haga S."/>
            <person name="Ohta F."/>
            <person name="Nomoto H."/>
            <person name="Nogata K."/>
            <person name="Morishita T."/>
            <person name="Endo T."/>
            <person name="Shin-I T."/>
            <person name="Takeda H."/>
            <person name="Morishita S."/>
            <person name="Kohara Y."/>
        </authorList>
    </citation>
    <scope>NUCLEOTIDE SEQUENCE [LARGE SCALE GENOMIC DNA]</scope>
    <source>
        <strain>Hd-rR</strain>
    </source>
</reference>
<reference evidence="1" key="3">
    <citation type="submission" date="2025-08" db="UniProtKB">
        <authorList>
            <consortium name="Ensembl"/>
        </authorList>
    </citation>
    <scope>IDENTIFICATION</scope>
    <source>
        <strain evidence="1">HNI</strain>
    </source>
</reference>
<proteinExistence type="predicted"/>
<dbReference type="PANTHER" id="PTHR15254">
    <property type="entry name" value="FANCONI ANEMIA GROUP G PROTEIN FAMILY MEMBER"/>
    <property type="match status" value="1"/>
</dbReference>
<reference evidence="1" key="4">
    <citation type="submission" date="2025-09" db="UniProtKB">
        <authorList>
            <consortium name="Ensembl"/>
        </authorList>
    </citation>
    <scope>IDENTIFICATION</scope>
    <source>
        <strain evidence="1">HNI</strain>
    </source>
</reference>
<accession>A0A3P9KR23</accession>
<dbReference type="InterPro" id="IPR039684">
    <property type="entry name" value="FANCG"/>
</dbReference>
<dbReference type="Gene3D" id="1.25.40.10">
    <property type="entry name" value="Tetratricopeptide repeat domain"/>
    <property type="match status" value="1"/>
</dbReference>
<dbReference type="Ensembl" id="ENSORLT00020017710.1">
    <property type="protein sequence ID" value="ENSORLP00020010812.1"/>
    <property type="gene ID" value="ENSORLG00020011806.1"/>
</dbReference>
<dbReference type="InterPro" id="IPR011990">
    <property type="entry name" value="TPR-like_helical_dom_sf"/>
</dbReference>
<evidence type="ECO:0000313" key="1">
    <source>
        <dbReference type="Ensembl" id="ENSORLP00020010812.1"/>
    </source>
</evidence>
<dbReference type="AlphaFoldDB" id="A0A3P9KR23"/>
<protein>
    <submittedName>
        <fullName evidence="1">FA complementation group G</fullName>
    </submittedName>
</protein>
<reference evidence="1 2" key="2">
    <citation type="submission" date="2017-04" db="EMBL/GenBank/DDBJ databases">
        <title>CpG methylation of centromeres and impact of large insertions on vertebrate speciation.</title>
        <authorList>
            <person name="Ichikawa K."/>
            <person name="Yoshimura J."/>
            <person name="Morishita S."/>
        </authorList>
    </citation>
    <scope>NUCLEOTIDE SEQUENCE</scope>
    <source>
        <strain evidence="1 2">HNI</strain>
    </source>
</reference>